<evidence type="ECO:0000313" key="2">
    <source>
        <dbReference type="Proteomes" id="UP000324927"/>
    </source>
</evidence>
<dbReference type="EMBL" id="VTTN01000011">
    <property type="protein sequence ID" value="KAA0593462.1"/>
    <property type="molecule type" value="Genomic_DNA"/>
</dbReference>
<dbReference type="AlphaFoldDB" id="A0A5A9GIA8"/>
<evidence type="ECO:0000313" key="1">
    <source>
        <dbReference type="EMBL" id="KAA0593462.1"/>
    </source>
</evidence>
<comment type="caution">
    <text evidence="1">The sequence shown here is derived from an EMBL/GenBank/DDBJ whole genome shotgun (WGS) entry which is preliminary data.</text>
</comment>
<dbReference type="InterPro" id="IPR032710">
    <property type="entry name" value="NTF2-like_dom_sf"/>
</dbReference>
<protein>
    <submittedName>
        <fullName evidence="1">Nuclear transport factor 2 family protein</fullName>
    </submittedName>
</protein>
<dbReference type="RefSeq" id="WP_149233567.1">
    <property type="nucleotide sequence ID" value="NZ_JALJXJ010000001.1"/>
</dbReference>
<gene>
    <name evidence="1" type="ORF">FZ942_23740</name>
</gene>
<reference evidence="1 2" key="1">
    <citation type="submission" date="2019-08" db="EMBL/GenBank/DDBJ databases">
        <authorList>
            <person name="Grouzdev D."/>
            <person name="Tikhonova E."/>
            <person name="Kravchenko I."/>
        </authorList>
    </citation>
    <scope>NUCLEOTIDE SEQUENCE [LARGE SCALE GENOMIC DNA]</scope>
    <source>
        <strain evidence="1 2">59b</strain>
    </source>
</reference>
<organism evidence="1 2">
    <name type="scientific">Azospirillum lipoferum</name>
    <dbReference type="NCBI Taxonomy" id="193"/>
    <lineage>
        <taxon>Bacteria</taxon>
        <taxon>Pseudomonadati</taxon>
        <taxon>Pseudomonadota</taxon>
        <taxon>Alphaproteobacteria</taxon>
        <taxon>Rhodospirillales</taxon>
        <taxon>Azospirillaceae</taxon>
        <taxon>Azospirillum</taxon>
    </lineage>
</organism>
<dbReference type="Gene3D" id="3.10.450.50">
    <property type="match status" value="1"/>
</dbReference>
<name>A0A5A9GIA8_AZOLI</name>
<dbReference type="SUPFAM" id="SSF54427">
    <property type="entry name" value="NTF2-like"/>
    <property type="match status" value="1"/>
</dbReference>
<sequence length="107" mass="11600">MKLPPPIQDYIDADGRNDGAAVIASFAPDAVVKDEGQTYVGSIAIGTWWRTSKFAYKHSIEPFEIIEKSDVIEPLAKVMGQFPGSPATITFAFELGSSRITALEVNP</sequence>
<keyword evidence="2" id="KW-1185">Reference proteome</keyword>
<dbReference type="OrthoDB" id="8684708at2"/>
<accession>A0A5A9GIA8</accession>
<proteinExistence type="predicted"/>
<dbReference type="Proteomes" id="UP000324927">
    <property type="component" value="Unassembled WGS sequence"/>
</dbReference>